<evidence type="ECO:0000256" key="4">
    <source>
        <dbReference type="ARBA" id="ARBA00023125"/>
    </source>
</evidence>
<feature type="region of interest" description="Disordered" evidence="7">
    <location>
        <begin position="445"/>
        <end position="524"/>
    </location>
</feature>
<protein>
    <recommendedName>
        <fullName evidence="8">WRKY domain-containing protein</fullName>
    </recommendedName>
</protein>
<evidence type="ECO:0000313" key="9">
    <source>
        <dbReference type="EMBL" id="CAL1414950.1"/>
    </source>
</evidence>
<dbReference type="SMART" id="SM00774">
    <property type="entry name" value="WRKY"/>
    <property type="match status" value="2"/>
</dbReference>
<dbReference type="PROSITE" id="PS50811">
    <property type="entry name" value="WRKY"/>
    <property type="match status" value="2"/>
</dbReference>
<keyword evidence="4" id="KW-0238">DNA-binding</keyword>
<evidence type="ECO:0000256" key="2">
    <source>
        <dbReference type="ARBA" id="ARBA00022737"/>
    </source>
</evidence>
<keyword evidence="6" id="KW-0539">Nucleus</keyword>
<dbReference type="FunFam" id="2.20.25.80:FF:000006">
    <property type="entry name" value="WRKY transcription factor"/>
    <property type="match status" value="1"/>
</dbReference>
<feature type="compositionally biased region" description="Polar residues" evidence="7">
    <location>
        <begin position="335"/>
        <end position="344"/>
    </location>
</feature>
<keyword evidence="5" id="KW-0804">Transcription</keyword>
<organism evidence="9 10">
    <name type="scientific">Linum trigynum</name>
    <dbReference type="NCBI Taxonomy" id="586398"/>
    <lineage>
        <taxon>Eukaryota</taxon>
        <taxon>Viridiplantae</taxon>
        <taxon>Streptophyta</taxon>
        <taxon>Embryophyta</taxon>
        <taxon>Tracheophyta</taxon>
        <taxon>Spermatophyta</taxon>
        <taxon>Magnoliopsida</taxon>
        <taxon>eudicotyledons</taxon>
        <taxon>Gunneridae</taxon>
        <taxon>Pentapetalae</taxon>
        <taxon>rosids</taxon>
        <taxon>fabids</taxon>
        <taxon>Malpighiales</taxon>
        <taxon>Linaceae</taxon>
        <taxon>Linum</taxon>
    </lineage>
</organism>
<dbReference type="SUPFAM" id="SSF118290">
    <property type="entry name" value="WRKY DNA-binding domain"/>
    <property type="match status" value="2"/>
</dbReference>
<keyword evidence="3" id="KW-0805">Transcription regulation</keyword>
<evidence type="ECO:0000256" key="1">
    <source>
        <dbReference type="ARBA" id="ARBA00004123"/>
    </source>
</evidence>
<dbReference type="InterPro" id="IPR003657">
    <property type="entry name" value="WRKY_dom"/>
</dbReference>
<feature type="compositionally biased region" description="Basic and acidic residues" evidence="7">
    <location>
        <begin position="345"/>
        <end position="362"/>
    </location>
</feature>
<feature type="compositionally biased region" description="Acidic residues" evidence="7">
    <location>
        <begin position="33"/>
        <end position="59"/>
    </location>
</feature>
<keyword evidence="10" id="KW-1185">Reference proteome</keyword>
<feature type="region of interest" description="Disordered" evidence="7">
    <location>
        <begin position="272"/>
        <end position="362"/>
    </location>
</feature>
<evidence type="ECO:0000256" key="6">
    <source>
        <dbReference type="ARBA" id="ARBA00023242"/>
    </source>
</evidence>
<evidence type="ECO:0000313" key="10">
    <source>
        <dbReference type="Proteomes" id="UP001497516"/>
    </source>
</evidence>
<feature type="compositionally biased region" description="Basic and acidic residues" evidence="7">
    <location>
        <begin position="16"/>
        <end position="30"/>
    </location>
</feature>
<feature type="compositionally biased region" description="Polar residues" evidence="7">
    <location>
        <begin position="111"/>
        <end position="121"/>
    </location>
</feature>
<dbReference type="GO" id="GO:0005634">
    <property type="term" value="C:nucleus"/>
    <property type="evidence" value="ECO:0007669"/>
    <property type="project" value="UniProtKB-SubCell"/>
</dbReference>
<evidence type="ECO:0000256" key="7">
    <source>
        <dbReference type="SAM" id="MobiDB-lite"/>
    </source>
</evidence>
<dbReference type="Proteomes" id="UP001497516">
    <property type="component" value="Chromosome 9"/>
</dbReference>
<dbReference type="GO" id="GO:0043565">
    <property type="term" value="F:sequence-specific DNA binding"/>
    <property type="evidence" value="ECO:0007669"/>
    <property type="project" value="InterPro"/>
</dbReference>
<evidence type="ECO:0000256" key="3">
    <source>
        <dbReference type="ARBA" id="ARBA00023015"/>
    </source>
</evidence>
<dbReference type="Pfam" id="PF03106">
    <property type="entry name" value="WRKY"/>
    <property type="match status" value="2"/>
</dbReference>
<keyword evidence="2" id="KW-0677">Repeat</keyword>
<feature type="domain" description="WRKY" evidence="8">
    <location>
        <begin position="221"/>
        <end position="278"/>
    </location>
</feature>
<feature type="region of interest" description="Disordered" evidence="7">
    <location>
        <begin position="161"/>
        <end position="206"/>
    </location>
</feature>
<dbReference type="InterPro" id="IPR044810">
    <property type="entry name" value="WRKY_plant"/>
</dbReference>
<name>A0AAV2H047_9ROSI</name>
<sequence>MAESERLDAVQPQQNDEVKQLHSDDGDKNLDVGGEELEPAVVDDDDGEGGDCDGDEGGEGEARRGELSRVVAEVEEGAGADSMGSRPEEESGNLGAAAAAVPESDQCVGQVRNSALESSTAAEFKEHVGSSQQEVSECESTHDANADRENGLQLCVCPAPASEMSPTSVTEPISAGPSPTVPDQRLPVPKGTSGPVQEADRPKPSDIRNLVIPVLKTATPDGYNWRKYGQKQVKSPNGSRSYYRCTHSDCFAKKIECSDHCGHVIQIVNKGMHSHDPPRKSNSKRVSRMPASSGHISGDVITEHAIRLKESDPATPSKELTEKKFIIADRKRLSPSGSSETDQGQLKEEHTCVPEPPKRVKKDDLDCSRALTNPGKKPKFVVHAAVDVGISADGYRWRKYGQKMVKGNTHPRNYYRCTSAGCPVRKHIETLADNSSSVIITYKGIHDHDKPVPKKRHRPPSAPLLATPAAPDSMNNAVQQHNKRAESPRNPETSVAGGNNDKKDKAVESSSRALISIGFEVKPC</sequence>
<dbReference type="PANTHER" id="PTHR31221:SF150">
    <property type="entry name" value="WRKY TRANSCRIPTION FACTOR 32-RELATED"/>
    <property type="match status" value="1"/>
</dbReference>
<feature type="compositionally biased region" description="Basic and acidic residues" evidence="7">
    <location>
        <begin position="301"/>
        <end position="312"/>
    </location>
</feature>
<dbReference type="Gene3D" id="2.20.25.80">
    <property type="entry name" value="WRKY domain"/>
    <property type="match status" value="2"/>
</dbReference>
<gene>
    <name evidence="9" type="ORF">LTRI10_LOCUS54081</name>
</gene>
<dbReference type="EMBL" id="OZ034822">
    <property type="protein sequence ID" value="CAL1414950.1"/>
    <property type="molecule type" value="Genomic_DNA"/>
</dbReference>
<proteinExistence type="predicted"/>
<comment type="subcellular location">
    <subcellularLocation>
        <location evidence="1">Nucleus</location>
    </subcellularLocation>
</comment>
<dbReference type="AlphaFoldDB" id="A0AAV2H047"/>
<evidence type="ECO:0000259" key="8">
    <source>
        <dbReference type="PROSITE" id="PS50811"/>
    </source>
</evidence>
<feature type="region of interest" description="Disordered" evidence="7">
    <location>
        <begin position="1"/>
        <end position="145"/>
    </location>
</feature>
<feature type="compositionally biased region" description="Basic and acidic residues" evidence="7">
    <location>
        <begin position="319"/>
        <end position="332"/>
    </location>
</feature>
<dbReference type="PANTHER" id="PTHR31221">
    <property type="entry name" value="WRKY TRANSCRIPTION FACTOR PROTEIN 1-RELATED"/>
    <property type="match status" value="1"/>
</dbReference>
<reference evidence="9 10" key="1">
    <citation type="submission" date="2024-04" db="EMBL/GenBank/DDBJ databases">
        <authorList>
            <person name="Fracassetti M."/>
        </authorList>
    </citation>
    <scope>NUCLEOTIDE SEQUENCE [LARGE SCALE GENOMIC DNA]</scope>
</reference>
<accession>A0AAV2H047</accession>
<feature type="domain" description="WRKY" evidence="8">
    <location>
        <begin position="386"/>
        <end position="451"/>
    </location>
</feature>
<evidence type="ECO:0000256" key="5">
    <source>
        <dbReference type="ARBA" id="ARBA00023163"/>
    </source>
</evidence>
<dbReference type="GO" id="GO:0003700">
    <property type="term" value="F:DNA-binding transcription factor activity"/>
    <property type="evidence" value="ECO:0007669"/>
    <property type="project" value="InterPro"/>
</dbReference>
<dbReference type="InterPro" id="IPR036576">
    <property type="entry name" value="WRKY_dom_sf"/>
</dbReference>